<evidence type="ECO:0000256" key="1">
    <source>
        <dbReference type="ARBA" id="ARBA00011073"/>
    </source>
</evidence>
<dbReference type="GO" id="GO:0004252">
    <property type="term" value="F:serine-type endopeptidase activity"/>
    <property type="evidence" value="ECO:0007669"/>
    <property type="project" value="UniProtKB-UniRule"/>
</dbReference>
<dbReference type="GO" id="GO:0006508">
    <property type="term" value="P:proteolysis"/>
    <property type="evidence" value="ECO:0007669"/>
    <property type="project" value="UniProtKB-KW"/>
</dbReference>
<accession>A0A0A7GGG8</accession>
<gene>
    <name evidence="10" type="ORF">GACE_1006</name>
</gene>
<dbReference type="PRINTS" id="PR00723">
    <property type="entry name" value="SUBTILISIN"/>
</dbReference>
<reference evidence="10 11" key="1">
    <citation type="journal article" date="2015" name="Appl. Environ. Microbiol.">
        <title>The Geoglobus acetivorans genome: Fe(III) reduction, acetate utilization, autotrophic growth, and degradation of aromatic compounds in a hyperthermophilic archaeon.</title>
        <authorList>
            <person name="Mardanov A.V."/>
            <person name="Slododkina G.B."/>
            <person name="Slobodkin A.I."/>
            <person name="Beletsky A.V."/>
            <person name="Gavrilov S.N."/>
            <person name="Kublanov I.V."/>
            <person name="Bonch-Osmolovskaya E.A."/>
            <person name="Skryabin K.G."/>
            <person name="Ravin N.V."/>
        </authorList>
    </citation>
    <scope>NUCLEOTIDE SEQUENCE [LARGE SCALE GENOMIC DNA]</scope>
    <source>
        <strain evidence="10 11">SBH6</strain>
    </source>
</reference>
<evidence type="ECO:0000256" key="2">
    <source>
        <dbReference type="ARBA" id="ARBA00022670"/>
    </source>
</evidence>
<dbReference type="HOGENOM" id="CLU_494013_0_0_2"/>
<dbReference type="PROSITE" id="PS00138">
    <property type="entry name" value="SUBTILASE_SER"/>
    <property type="match status" value="1"/>
</dbReference>
<dbReference type="STRING" id="565033.GACE_1006"/>
<feature type="compositionally biased region" description="Basic and acidic residues" evidence="8">
    <location>
        <begin position="175"/>
        <end position="184"/>
    </location>
</feature>
<dbReference type="KEGG" id="gac:GACE_1006"/>
<evidence type="ECO:0000313" key="10">
    <source>
        <dbReference type="EMBL" id="AIY90051.1"/>
    </source>
</evidence>
<evidence type="ECO:0000256" key="8">
    <source>
        <dbReference type="SAM" id="MobiDB-lite"/>
    </source>
</evidence>
<evidence type="ECO:0000313" key="11">
    <source>
        <dbReference type="Proteomes" id="UP000030624"/>
    </source>
</evidence>
<dbReference type="PROSITE" id="PS00137">
    <property type="entry name" value="SUBTILASE_HIS"/>
    <property type="match status" value="1"/>
</dbReference>
<dbReference type="InterPro" id="IPR015500">
    <property type="entry name" value="Peptidase_S8_subtilisin-rel"/>
</dbReference>
<dbReference type="PROSITE" id="PS51892">
    <property type="entry name" value="SUBTILASE"/>
    <property type="match status" value="1"/>
</dbReference>
<dbReference type="Gene3D" id="3.40.50.200">
    <property type="entry name" value="Peptidase S8/S53 domain"/>
    <property type="match status" value="1"/>
</dbReference>
<dbReference type="Proteomes" id="UP000030624">
    <property type="component" value="Chromosome"/>
</dbReference>
<evidence type="ECO:0000256" key="5">
    <source>
        <dbReference type="PIRSR" id="PIRSR615500-1"/>
    </source>
</evidence>
<feature type="active site" description="Charge relay system" evidence="5 6">
    <location>
        <position position="261"/>
    </location>
</feature>
<dbReference type="PANTHER" id="PTHR43806">
    <property type="entry name" value="PEPTIDASE S8"/>
    <property type="match status" value="1"/>
</dbReference>
<evidence type="ECO:0000256" key="6">
    <source>
        <dbReference type="PROSITE-ProRule" id="PRU01240"/>
    </source>
</evidence>
<evidence type="ECO:0000259" key="9">
    <source>
        <dbReference type="Pfam" id="PF00082"/>
    </source>
</evidence>
<dbReference type="EMBL" id="CP009552">
    <property type="protein sequence ID" value="AIY90051.1"/>
    <property type="molecule type" value="Genomic_DNA"/>
</dbReference>
<dbReference type="InterPro" id="IPR000209">
    <property type="entry name" value="Peptidase_S8/S53_dom"/>
</dbReference>
<dbReference type="SMR" id="A0A0A7GGG8"/>
<feature type="active site" description="Charge relay system" evidence="5 6">
    <location>
        <position position="469"/>
    </location>
</feature>
<keyword evidence="4 6" id="KW-0720">Serine protease</keyword>
<dbReference type="GeneID" id="25399577"/>
<dbReference type="CDD" id="cd07487">
    <property type="entry name" value="Peptidases_S8_1"/>
    <property type="match status" value="1"/>
</dbReference>
<name>A0A0A7GGG8_GEOAI</name>
<protein>
    <submittedName>
        <fullName evidence="10">Subtilisin-like serine protease</fullName>
    </submittedName>
</protein>
<evidence type="ECO:0000256" key="7">
    <source>
        <dbReference type="RuleBase" id="RU003355"/>
    </source>
</evidence>
<dbReference type="Pfam" id="PF00082">
    <property type="entry name" value="Peptidase_S8"/>
    <property type="match status" value="1"/>
</dbReference>
<dbReference type="AlphaFoldDB" id="A0A0A7GGG8"/>
<dbReference type="RefSeq" id="WP_052400226.1">
    <property type="nucleotide sequence ID" value="NZ_CP009552.1"/>
</dbReference>
<dbReference type="InterPro" id="IPR036852">
    <property type="entry name" value="Peptidase_S8/S53_dom_sf"/>
</dbReference>
<dbReference type="SUPFAM" id="SSF52743">
    <property type="entry name" value="Subtilisin-like"/>
    <property type="match status" value="1"/>
</dbReference>
<feature type="domain" description="Peptidase S8/S53" evidence="9">
    <location>
        <begin position="252"/>
        <end position="507"/>
    </location>
</feature>
<dbReference type="PANTHER" id="PTHR43806:SF11">
    <property type="entry name" value="CEREVISIN-RELATED"/>
    <property type="match status" value="1"/>
</dbReference>
<dbReference type="InterPro" id="IPR023827">
    <property type="entry name" value="Peptidase_S8_Asp-AS"/>
</dbReference>
<feature type="active site" description="Charge relay system" evidence="5 6">
    <location>
        <position position="293"/>
    </location>
</feature>
<dbReference type="InterPro" id="IPR022398">
    <property type="entry name" value="Peptidase_S8_His-AS"/>
</dbReference>
<dbReference type="eggNOG" id="arCOG00702">
    <property type="taxonomic scope" value="Archaea"/>
</dbReference>
<comment type="similarity">
    <text evidence="1 6 7">Belongs to the peptidase S8 family.</text>
</comment>
<proteinExistence type="inferred from homology"/>
<organism evidence="10 11">
    <name type="scientific">Geoglobus acetivorans</name>
    <dbReference type="NCBI Taxonomy" id="565033"/>
    <lineage>
        <taxon>Archaea</taxon>
        <taxon>Methanobacteriati</taxon>
        <taxon>Methanobacteriota</taxon>
        <taxon>Archaeoglobi</taxon>
        <taxon>Archaeoglobales</taxon>
        <taxon>Archaeoglobaceae</taxon>
        <taxon>Geoglobus</taxon>
    </lineage>
</organism>
<feature type="region of interest" description="Disordered" evidence="8">
    <location>
        <begin position="164"/>
        <end position="211"/>
    </location>
</feature>
<dbReference type="InterPro" id="IPR050131">
    <property type="entry name" value="Peptidase_S8_subtilisin-like"/>
</dbReference>
<evidence type="ECO:0000256" key="4">
    <source>
        <dbReference type="ARBA" id="ARBA00022825"/>
    </source>
</evidence>
<keyword evidence="2 6" id="KW-0645">Protease</keyword>
<dbReference type="PROSITE" id="PS00136">
    <property type="entry name" value="SUBTILASE_ASP"/>
    <property type="match status" value="1"/>
</dbReference>
<dbReference type="InterPro" id="IPR023828">
    <property type="entry name" value="Peptidase_S8_Ser-AS"/>
</dbReference>
<sequence length="551" mass="60183">MRLLPIFLILLLAAYPAAAFDFSSVFKPLDDLFRKLNELFYRNEIIENLEMFKTNYELVNGIYVEKTSWGIISGSSVNFTDPDLSTLAAQPEVGVIVQFKRLPSLDTIYQIAAILGAEVYHIDRGINAAIFKLVDKPKLKQFILQNASRFDVASVYVDFVMRVPERPNPPNPPAKPERPERAPDNRTNNTIERPDYRPWVGNPHRPVELPPQAEGVNRTVREVVIERKQAENAVWNDKLIAASDLWKENITGRQVVIAILDTGVDENHPMLNGSVIGAISFVEGESPHDYNGHGTHVAGIAAGRPVQINKDGRLVWVSGVAPNAAILNVKVLDRNGAGSLSTVIKGLDYVAEWHDRHPDVPIVVSMSLGTPFGNPSDPVSQKVNWLVREKRIPVVVAAGNEFLVIDSPGLAENAITVAAVDSQGKVASFSGKGPGTNWKDIKPDIAAPGVKIPSARANSRDLIEMSGTSMATPHVSGVVALILEENPDLKDKPERIKELLEATAKDDPSQPEIWEGAGIVDAYAAVKKLPKRTGFALSSPLDWVKSLFGGG</sequence>
<keyword evidence="3 6" id="KW-0378">Hydrolase</keyword>
<evidence type="ECO:0000256" key="3">
    <source>
        <dbReference type="ARBA" id="ARBA00022801"/>
    </source>
</evidence>